<accession>A0ABT6BBY9</accession>
<dbReference type="Pfam" id="PF00990">
    <property type="entry name" value="GGDEF"/>
    <property type="match status" value="1"/>
</dbReference>
<dbReference type="Gene3D" id="3.30.70.270">
    <property type="match status" value="1"/>
</dbReference>
<protein>
    <recommendedName>
        <fullName evidence="1">diguanylate cyclase</fullName>
        <ecNumber evidence="1">2.7.7.65</ecNumber>
    </recommendedName>
</protein>
<comment type="catalytic activity">
    <reaction evidence="2">
        <text>2 GTP = 3',3'-c-di-GMP + 2 diphosphate</text>
        <dbReference type="Rhea" id="RHEA:24898"/>
        <dbReference type="ChEBI" id="CHEBI:33019"/>
        <dbReference type="ChEBI" id="CHEBI:37565"/>
        <dbReference type="ChEBI" id="CHEBI:58805"/>
        <dbReference type="EC" id="2.7.7.65"/>
    </reaction>
</comment>
<feature type="transmembrane region" description="Helical" evidence="4">
    <location>
        <begin position="103"/>
        <end position="121"/>
    </location>
</feature>
<evidence type="ECO:0000259" key="5">
    <source>
        <dbReference type="PROSITE" id="PS50887"/>
    </source>
</evidence>
<evidence type="ECO:0000256" key="2">
    <source>
        <dbReference type="ARBA" id="ARBA00034247"/>
    </source>
</evidence>
<feature type="transmembrane region" description="Helical" evidence="4">
    <location>
        <begin position="70"/>
        <end position="91"/>
    </location>
</feature>
<dbReference type="InterPro" id="IPR043128">
    <property type="entry name" value="Rev_trsase/Diguanyl_cyclase"/>
</dbReference>
<dbReference type="CDD" id="cd01949">
    <property type="entry name" value="GGDEF"/>
    <property type="match status" value="1"/>
</dbReference>
<evidence type="ECO:0000313" key="7">
    <source>
        <dbReference type="Proteomes" id="UP001528850"/>
    </source>
</evidence>
<organism evidence="6 7">
    <name type="scientific">Luteibacter sahnii</name>
    <dbReference type="NCBI Taxonomy" id="3021977"/>
    <lineage>
        <taxon>Bacteria</taxon>
        <taxon>Pseudomonadati</taxon>
        <taxon>Pseudomonadota</taxon>
        <taxon>Gammaproteobacteria</taxon>
        <taxon>Lysobacterales</taxon>
        <taxon>Rhodanobacteraceae</taxon>
        <taxon>Luteibacter</taxon>
    </lineage>
</organism>
<keyword evidence="4" id="KW-1133">Transmembrane helix</keyword>
<feature type="transmembrane region" description="Helical" evidence="4">
    <location>
        <begin position="42"/>
        <end position="64"/>
    </location>
</feature>
<evidence type="ECO:0000313" key="6">
    <source>
        <dbReference type="EMBL" id="MDF4025641.1"/>
    </source>
</evidence>
<sequence>MEWIAKLAHAGTLLIVNALLAALSSAFFLALYLAYPRARRQAGVLLWTLGYMAFAVGFSVLVLPGLHVRFAYMGLVGNLAIDAGAVLGLLAVNTYLKLSRGRLWVLVPVAMLAVTEAWVVLRLGEQLRLMVILGGALTAVLALATGVAFWECQDEPRRPVARLAGAFHVLWAVMLLVRMAWWIAHPAADPGHDPTSTFGLLSRILLTWVLTPAVLWMLTRQLDAELIRYASQDPLTGISNRRVMWERGQHRAAESRRGHTALAVLMIDVDHFKAINDRWGHDGGDHILVSLAGTLQANVRAGDLLARVGGEEFMVLIHDASPQAVTDAAERLRAAVERDPVALPSGERWPCTVSIGYCLATCGEAGWSDVVIAADKALYAAKRAGRNRVMGETMSHPSLGDGANGGSPSPEATASPG</sequence>
<comment type="caution">
    <text evidence="6">The sequence shown here is derived from an EMBL/GenBank/DDBJ whole genome shotgun (WGS) entry which is preliminary data.</text>
</comment>
<dbReference type="GO" id="GO:0052621">
    <property type="term" value="F:diguanylate cyclase activity"/>
    <property type="evidence" value="ECO:0007669"/>
    <property type="project" value="UniProtKB-EC"/>
</dbReference>
<gene>
    <name evidence="6" type="ORF">P3W24_11760</name>
</gene>
<keyword evidence="6" id="KW-0548">Nucleotidyltransferase</keyword>
<name>A0ABT6BBY9_9GAMM</name>
<feature type="transmembrane region" description="Helical" evidence="4">
    <location>
        <begin position="12"/>
        <end position="35"/>
    </location>
</feature>
<feature type="domain" description="GGDEF" evidence="5">
    <location>
        <begin position="260"/>
        <end position="394"/>
    </location>
</feature>
<proteinExistence type="predicted"/>
<feature type="region of interest" description="Disordered" evidence="3">
    <location>
        <begin position="391"/>
        <end position="417"/>
    </location>
</feature>
<evidence type="ECO:0000256" key="1">
    <source>
        <dbReference type="ARBA" id="ARBA00012528"/>
    </source>
</evidence>
<evidence type="ECO:0000256" key="4">
    <source>
        <dbReference type="SAM" id="Phobius"/>
    </source>
</evidence>
<feature type="transmembrane region" description="Helical" evidence="4">
    <location>
        <begin position="162"/>
        <end position="184"/>
    </location>
</feature>
<dbReference type="PROSITE" id="PS50887">
    <property type="entry name" value="GGDEF"/>
    <property type="match status" value="1"/>
</dbReference>
<dbReference type="SMART" id="SM00267">
    <property type="entry name" value="GGDEF"/>
    <property type="match status" value="1"/>
</dbReference>
<keyword evidence="6" id="KW-0808">Transferase</keyword>
<dbReference type="PANTHER" id="PTHR45138">
    <property type="entry name" value="REGULATORY COMPONENTS OF SENSORY TRANSDUCTION SYSTEM"/>
    <property type="match status" value="1"/>
</dbReference>
<dbReference type="Proteomes" id="UP001528850">
    <property type="component" value="Unassembled WGS sequence"/>
</dbReference>
<keyword evidence="4" id="KW-0812">Transmembrane</keyword>
<feature type="transmembrane region" description="Helical" evidence="4">
    <location>
        <begin position="127"/>
        <end position="150"/>
    </location>
</feature>
<dbReference type="InterPro" id="IPR000160">
    <property type="entry name" value="GGDEF_dom"/>
</dbReference>
<dbReference type="SUPFAM" id="SSF55073">
    <property type="entry name" value="Nucleotide cyclase"/>
    <property type="match status" value="1"/>
</dbReference>
<keyword evidence="4" id="KW-0472">Membrane</keyword>
<feature type="transmembrane region" description="Helical" evidence="4">
    <location>
        <begin position="196"/>
        <end position="218"/>
    </location>
</feature>
<dbReference type="PANTHER" id="PTHR45138:SF9">
    <property type="entry name" value="DIGUANYLATE CYCLASE DGCM-RELATED"/>
    <property type="match status" value="1"/>
</dbReference>
<dbReference type="NCBIfam" id="TIGR00254">
    <property type="entry name" value="GGDEF"/>
    <property type="match status" value="1"/>
</dbReference>
<dbReference type="InterPro" id="IPR050469">
    <property type="entry name" value="Diguanylate_Cyclase"/>
</dbReference>
<feature type="compositionally biased region" description="Polar residues" evidence="3">
    <location>
        <begin position="406"/>
        <end position="417"/>
    </location>
</feature>
<dbReference type="EMBL" id="JARJJS010000002">
    <property type="protein sequence ID" value="MDF4025641.1"/>
    <property type="molecule type" value="Genomic_DNA"/>
</dbReference>
<keyword evidence="7" id="KW-1185">Reference proteome</keyword>
<dbReference type="EC" id="2.7.7.65" evidence="1"/>
<dbReference type="InterPro" id="IPR029787">
    <property type="entry name" value="Nucleotide_cyclase"/>
</dbReference>
<evidence type="ECO:0000256" key="3">
    <source>
        <dbReference type="SAM" id="MobiDB-lite"/>
    </source>
</evidence>
<reference evidence="6 7" key="1">
    <citation type="journal article" date="2024" name="Curr. Microbiol.">
        <title>Luteibacter sahnii sp. nov., A Novel Yellow-Colored Xanthomonadin Pigment Producing Probiotic Bacterium from Healthy Rice Seed Microbiome.</title>
        <authorList>
            <person name="Jaiswal G."/>
            <person name="Rana R."/>
            <person name="Nayak P.K."/>
            <person name="Chouhan R."/>
            <person name="Gandhi S.G."/>
            <person name="Patel H.K."/>
            <person name="Patil P.B."/>
        </authorList>
    </citation>
    <scope>NUCLEOTIDE SEQUENCE [LARGE SCALE GENOMIC DNA]</scope>
    <source>
        <strain evidence="6 7">PPL201</strain>
    </source>
</reference>